<sequence length="119" mass="13984">MKLTWVYLVSRAEIREGYFTSIVDRVWHKIKGWGEFFLSLVWKEILVKAVIQAIPTYAMSLFKLPKRLIAEIHQLCARYWWGEMRRAGNFIGAPRIGYASLRMWGPMASGILRYSIERS</sequence>
<evidence type="ECO:0000313" key="1">
    <source>
        <dbReference type="EMBL" id="KAK2655697.1"/>
    </source>
</evidence>
<comment type="caution">
    <text evidence="1">The sequence shown here is derived from an EMBL/GenBank/DDBJ whole genome shotgun (WGS) entry which is preliminary data.</text>
</comment>
<dbReference type="PANTHER" id="PTHR33116">
    <property type="entry name" value="REVERSE TRANSCRIPTASE ZINC-BINDING DOMAIN-CONTAINING PROTEIN-RELATED-RELATED"/>
    <property type="match status" value="1"/>
</dbReference>
<dbReference type="Proteomes" id="UP001280121">
    <property type="component" value="Unassembled WGS sequence"/>
</dbReference>
<dbReference type="AlphaFoldDB" id="A0AAD9XAF3"/>
<accession>A0AAD9XAF3</accession>
<organism evidence="1 2">
    <name type="scientific">Dipteronia dyeriana</name>
    <dbReference type="NCBI Taxonomy" id="168575"/>
    <lineage>
        <taxon>Eukaryota</taxon>
        <taxon>Viridiplantae</taxon>
        <taxon>Streptophyta</taxon>
        <taxon>Embryophyta</taxon>
        <taxon>Tracheophyta</taxon>
        <taxon>Spermatophyta</taxon>
        <taxon>Magnoliopsida</taxon>
        <taxon>eudicotyledons</taxon>
        <taxon>Gunneridae</taxon>
        <taxon>Pentapetalae</taxon>
        <taxon>rosids</taxon>
        <taxon>malvids</taxon>
        <taxon>Sapindales</taxon>
        <taxon>Sapindaceae</taxon>
        <taxon>Hippocastanoideae</taxon>
        <taxon>Acereae</taxon>
        <taxon>Dipteronia</taxon>
    </lineage>
</organism>
<name>A0AAD9XAF3_9ROSI</name>
<dbReference type="PANTHER" id="PTHR33116:SF86">
    <property type="entry name" value="REVERSE TRANSCRIPTASE DOMAIN-CONTAINING PROTEIN"/>
    <property type="match status" value="1"/>
</dbReference>
<dbReference type="EMBL" id="JANJYI010000003">
    <property type="protein sequence ID" value="KAK2655697.1"/>
    <property type="molecule type" value="Genomic_DNA"/>
</dbReference>
<keyword evidence="2" id="KW-1185">Reference proteome</keyword>
<gene>
    <name evidence="1" type="ORF">Ddye_008749</name>
</gene>
<protein>
    <recommendedName>
        <fullName evidence="3">Reverse transcriptase</fullName>
    </recommendedName>
</protein>
<reference evidence="1" key="1">
    <citation type="journal article" date="2023" name="Plant J.">
        <title>Genome sequences and population genomics provide insights into the demographic history, inbreeding, and mutation load of two 'living fossil' tree species of Dipteronia.</title>
        <authorList>
            <person name="Feng Y."/>
            <person name="Comes H.P."/>
            <person name="Chen J."/>
            <person name="Zhu S."/>
            <person name="Lu R."/>
            <person name="Zhang X."/>
            <person name="Li P."/>
            <person name="Qiu J."/>
            <person name="Olsen K.M."/>
            <person name="Qiu Y."/>
        </authorList>
    </citation>
    <scope>NUCLEOTIDE SEQUENCE</scope>
    <source>
        <strain evidence="1">KIB01</strain>
    </source>
</reference>
<evidence type="ECO:0000313" key="2">
    <source>
        <dbReference type="Proteomes" id="UP001280121"/>
    </source>
</evidence>
<proteinExistence type="predicted"/>
<evidence type="ECO:0008006" key="3">
    <source>
        <dbReference type="Google" id="ProtNLM"/>
    </source>
</evidence>